<comment type="caution">
    <text evidence="1">The sequence shown here is derived from an EMBL/GenBank/DDBJ whole genome shotgun (WGS) entry which is preliminary data.</text>
</comment>
<name>A0A0F9DRY8_9ZZZZ</name>
<dbReference type="InterPro" id="IPR006944">
    <property type="entry name" value="Phage/GTA_portal"/>
</dbReference>
<proteinExistence type="predicted"/>
<gene>
    <name evidence="1" type="ORF">LCGC14_2163620</name>
</gene>
<dbReference type="AlphaFoldDB" id="A0A0F9DRY8"/>
<reference evidence="1" key="1">
    <citation type="journal article" date="2015" name="Nature">
        <title>Complex archaea that bridge the gap between prokaryotes and eukaryotes.</title>
        <authorList>
            <person name="Spang A."/>
            <person name="Saw J.H."/>
            <person name="Jorgensen S.L."/>
            <person name="Zaremba-Niedzwiedzka K."/>
            <person name="Martijn J."/>
            <person name="Lind A.E."/>
            <person name="van Eijk R."/>
            <person name="Schleper C."/>
            <person name="Guy L."/>
            <person name="Ettema T.J."/>
        </authorList>
    </citation>
    <scope>NUCLEOTIDE SEQUENCE</scope>
</reference>
<dbReference type="EMBL" id="LAZR01027801">
    <property type="protein sequence ID" value="KKL64573.1"/>
    <property type="molecule type" value="Genomic_DNA"/>
</dbReference>
<accession>A0A0F9DRY8</accession>
<organism evidence="1">
    <name type="scientific">marine sediment metagenome</name>
    <dbReference type="NCBI Taxonomy" id="412755"/>
    <lineage>
        <taxon>unclassified sequences</taxon>
        <taxon>metagenomes</taxon>
        <taxon>ecological metagenomes</taxon>
    </lineage>
</organism>
<sequence length="321" mass="36501">MLWFKNKKNSKSVNIQKKEHQSYTTSESIYEYLYNRGNFDLAAYQAVDYYTKTAPLFTGVDIIASNVASITPVLQNKKTKEYVTDHPFLDLLESPNNDNSYYELIKSAVSFLLITGENYFVSRGLPGSEPKELSVIPPQSINVEVSGDGFISEINSSTPTGQYISFFKANDISTLVKSNRDRYFNVDRTQEIWQIKTFNPRTSYYRVRGLSPFTPLFYSVEQYINADIHNLSLLKKGGRLSGVFIFENELTEENYTRLKEQINDHYAGAENAGRIALLEGEKVSYEELGASNKDMDFVALKDAVETAIYNLLRIPLPLVKA</sequence>
<evidence type="ECO:0000313" key="1">
    <source>
        <dbReference type="EMBL" id="KKL64573.1"/>
    </source>
</evidence>
<protein>
    <recommendedName>
        <fullName evidence="2">Phage portal protein</fullName>
    </recommendedName>
</protein>
<dbReference type="Pfam" id="PF04860">
    <property type="entry name" value="Phage_portal"/>
    <property type="match status" value="1"/>
</dbReference>
<evidence type="ECO:0008006" key="2">
    <source>
        <dbReference type="Google" id="ProtNLM"/>
    </source>
</evidence>
<feature type="non-terminal residue" evidence="1">
    <location>
        <position position="321"/>
    </location>
</feature>